<name>A0A5J5KWT0_9MICC</name>
<dbReference type="SUPFAM" id="SSF51419">
    <property type="entry name" value="PLP-binding barrel"/>
    <property type="match status" value="1"/>
</dbReference>
<evidence type="ECO:0000256" key="1">
    <source>
        <dbReference type="ARBA" id="ARBA00001933"/>
    </source>
</evidence>
<evidence type="ECO:0000256" key="2">
    <source>
        <dbReference type="ARBA" id="ARBA00022898"/>
    </source>
</evidence>
<dbReference type="Proteomes" id="UP000325957">
    <property type="component" value="Unassembled WGS sequence"/>
</dbReference>
<evidence type="ECO:0000259" key="3">
    <source>
        <dbReference type="Pfam" id="PF02784"/>
    </source>
</evidence>
<proteinExistence type="predicted"/>
<dbReference type="EMBL" id="SZWF01000023">
    <property type="protein sequence ID" value="KAA9393261.1"/>
    <property type="molecule type" value="Genomic_DNA"/>
</dbReference>
<comment type="caution">
    <text evidence="4">The sequence shown here is derived from an EMBL/GenBank/DDBJ whole genome shotgun (WGS) entry which is preliminary data.</text>
</comment>
<keyword evidence="5" id="KW-1185">Reference proteome</keyword>
<dbReference type="Gene3D" id="2.40.37.10">
    <property type="entry name" value="Lyase, Ornithine Decarboxylase, Chain A, domain 1"/>
    <property type="match status" value="1"/>
</dbReference>
<sequence>MRRLLGDPAACADLLREHGSPVNVHDFGPLRGNAAEVVEAGRRQGVAVRVFVARKANKTLGLVDETRRLGHGIDVGSERELLQVLDRGVPPADIVLTAAVKPGRLLRTAMARGVPVVLDNLDEALAAQSISSQLPHPSSVALRLAPEAGRGLAPTRFGEGMRTWLDFLDAHPFEGAGQRLDGVHFHLHGYEPGDRTAALGQAIELVDQVRLRGHEPSFIDMGGGMPMSYIDDAGAWETFWDRHEAAVLGDGEALTWRGDGLGLRREEGRDGARLAGARDLYPYHQEPVRGAWLEQVLAGEVAPGSTAARALRDRDLALHCEPGRSMLDGCGLTLSRVAFRKHTSDGIPIVGLEMNRTQCRSTSADFLVDPILVRTGAHGHGRGTGDHWNAPRGAFLVGAYCIEAELILRRRIVFPQGVAVGDCIALPNTAGYLMHILESASHQIPLAANVVRSQDGFARDDIDGL</sequence>
<dbReference type="GO" id="GO:0009089">
    <property type="term" value="P:lysine biosynthetic process via diaminopimelate"/>
    <property type="evidence" value="ECO:0007669"/>
    <property type="project" value="TreeGrafter"/>
</dbReference>
<dbReference type="InterPro" id="IPR009006">
    <property type="entry name" value="Ala_racemase/Decarboxylase_C"/>
</dbReference>
<keyword evidence="2" id="KW-0663">Pyridoxal phosphate</keyword>
<dbReference type="OrthoDB" id="3275594at2"/>
<comment type="cofactor">
    <cofactor evidence="1">
        <name>pyridoxal 5'-phosphate</name>
        <dbReference type="ChEBI" id="CHEBI:597326"/>
    </cofactor>
</comment>
<dbReference type="InterPro" id="IPR029066">
    <property type="entry name" value="PLP-binding_barrel"/>
</dbReference>
<dbReference type="PANTHER" id="PTHR43727:SF2">
    <property type="entry name" value="GROUP IV DECARBOXYLASE"/>
    <property type="match status" value="1"/>
</dbReference>
<organism evidence="4 5">
    <name type="scientific">Kocuria coralli</name>
    <dbReference type="NCBI Taxonomy" id="1461025"/>
    <lineage>
        <taxon>Bacteria</taxon>
        <taxon>Bacillati</taxon>
        <taxon>Actinomycetota</taxon>
        <taxon>Actinomycetes</taxon>
        <taxon>Micrococcales</taxon>
        <taxon>Micrococcaceae</taxon>
        <taxon>Kocuria</taxon>
    </lineage>
</organism>
<dbReference type="GO" id="GO:0008836">
    <property type="term" value="F:diaminopimelate decarboxylase activity"/>
    <property type="evidence" value="ECO:0007669"/>
    <property type="project" value="TreeGrafter"/>
</dbReference>
<feature type="domain" description="Orn/DAP/Arg decarboxylase 2 N-terminal" evidence="3">
    <location>
        <begin position="47"/>
        <end position="233"/>
    </location>
</feature>
<dbReference type="AlphaFoldDB" id="A0A5J5KWT0"/>
<dbReference type="InterPro" id="IPR022644">
    <property type="entry name" value="De-COase2_N"/>
</dbReference>
<dbReference type="Pfam" id="PF02784">
    <property type="entry name" value="Orn_Arg_deC_N"/>
    <property type="match status" value="1"/>
</dbReference>
<reference evidence="4 5" key="1">
    <citation type="submission" date="2019-05" db="EMBL/GenBank/DDBJ databases">
        <title>Kocuria coralli sp. nov., a novel actinobacterium isolated from coral reef seawater.</title>
        <authorList>
            <person name="Li J."/>
        </authorList>
    </citation>
    <scope>NUCLEOTIDE SEQUENCE [LARGE SCALE GENOMIC DNA]</scope>
    <source>
        <strain evidence="4 5">SCSIO 13007</strain>
    </source>
</reference>
<evidence type="ECO:0000313" key="5">
    <source>
        <dbReference type="Proteomes" id="UP000325957"/>
    </source>
</evidence>
<dbReference type="PANTHER" id="PTHR43727">
    <property type="entry name" value="DIAMINOPIMELATE DECARBOXYLASE"/>
    <property type="match status" value="1"/>
</dbReference>
<evidence type="ECO:0000313" key="4">
    <source>
        <dbReference type="EMBL" id="KAA9393261.1"/>
    </source>
</evidence>
<accession>A0A5J5KWT0</accession>
<gene>
    <name evidence="4" type="ORF">FCK90_13180</name>
</gene>
<dbReference type="Gene3D" id="3.20.20.10">
    <property type="entry name" value="Alanine racemase"/>
    <property type="match status" value="1"/>
</dbReference>
<protein>
    <submittedName>
        <fullName evidence="4">Y4yA family PLP-dependent enzyme</fullName>
    </submittedName>
</protein>
<dbReference type="SUPFAM" id="SSF50621">
    <property type="entry name" value="Alanine racemase C-terminal domain-like"/>
    <property type="match status" value="1"/>
</dbReference>